<dbReference type="OrthoDB" id="153872at2759"/>
<dbReference type="Proteomes" id="UP000657918">
    <property type="component" value="Unassembled WGS sequence"/>
</dbReference>
<evidence type="ECO:0000256" key="3">
    <source>
        <dbReference type="ARBA" id="ARBA00022833"/>
    </source>
</evidence>
<dbReference type="AlphaFoldDB" id="A0A835MMY1"/>
<name>A0A835MMY1_9ROSI</name>
<dbReference type="GO" id="GO:0008270">
    <property type="term" value="F:zinc ion binding"/>
    <property type="evidence" value="ECO:0007669"/>
    <property type="project" value="UniProtKB-KW"/>
</dbReference>
<keyword evidence="1" id="KW-0479">Metal-binding</keyword>
<evidence type="ECO:0000259" key="6">
    <source>
        <dbReference type="PROSITE" id="PS50119"/>
    </source>
</evidence>
<organism evidence="7 8">
    <name type="scientific">Salix dunnii</name>
    <dbReference type="NCBI Taxonomy" id="1413687"/>
    <lineage>
        <taxon>Eukaryota</taxon>
        <taxon>Viridiplantae</taxon>
        <taxon>Streptophyta</taxon>
        <taxon>Embryophyta</taxon>
        <taxon>Tracheophyta</taxon>
        <taxon>Spermatophyta</taxon>
        <taxon>Magnoliopsida</taxon>
        <taxon>eudicotyledons</taxon>
        <taxon>Gunneridae</taxon>
        <taxon>Pentapetalae</taxon>
        <taxon>rosids</taxon>
        <taxon>fabids</taxon>
        <taxon>Malpighiales</taxon>
        <taxon>Salicaceae</taxon>
        <taxon>Saliceae</taxon>
        <taxon>Salix</taxon>
    </lineage>
</organism>
<gene>
    <name evidence="7" type="ORF">SADUNF_Sadunf17G0023900</name>
</gene>
<accession>A0A835MMY1</accession>
<feature type="domain" description="B box-type" evidence="6">
    <location>
        <begin position="26"/>
        <end position="72"/>
    </location>
</feature>
<keyword evidence="2 4" id="KW-0863">Zinc-finger</keyword>
<dbReference type="PROSITE" id="PS50119">
    <property type="entry name" value="ZF_BBOX"/>
    <property type="match status" value="1"/>
</dbReference>
<keyword evidence="8" id="KW-1185">Reference proteome</keyword>
<dbReference type="InterPro" id="IPR049808">
    <property type="entry name" value="CONSTANS-like_Bbox1"/>
</dbReference>
<protein>
    <recommendedName>
        <fullName evidence="6">B box-type domain-containing protein</fullName>
    </recommendedName>
</protein>
<evidence type="ECO:0000313" key="8">
    <source>
        <dbReference type="Proteomes" id="UP000657918"/>
    </source>
</evidence>
<keyword evidence="3" id="KW-0862">Zinc</keyword>
<evidence type="ECO:0000256" key="5">
    <source>
        <dbReference type="SAM" id="MobiDB-lite"/>
    </source>
</evidence>
<dbReference type="Pfam" id="PF00643">
    <property type="entry name" value="zf-B_box"/>
    <property type="match status" value="1"/>
</dbReference>
<evidence type="ECO:0000256" key="4">
    <source>
        <dbReference type="PROSITE-ProRule" id="PRU00024"/>
    </source>
</evidence>
<proteinExistence type="predicted"/>
<sequence>MCRGIKERNNQGSSCNKDAVSPNPTSRLVCCELCGSRATLYCEADHAFLCQKCDKWVHGANFLALRHVRNMLCNTCQNRTQRCLVGATTERIQIQRPPQLDSWKKEGDTDRINGNPEKYIEWFVGIRPGSNSLARKGITIQ</sequence>
<dbReference type="PANTHER" id="PTHR31717:SF142">
    <property type="entry name" value="B-BOX DOMAIN PROTEIN 30-RELATED"/>
    <property type="match status" value="1"/>
</dbReference>
<comment type="caution">
    <text evidence="7">The sequence shown here is derived from an EMBL/GenBank/DDBJ whole genome shotgun (WGS) entry which is preliminary data.</text>
</comment>
<dbReference type="PANTHER" id="PTHR31717">
    <property type="entry name" value="ZINC FINGER PROTEIN CONSTANS-LIKE 10"/>
    <property type="match status" value="1"/>
</dbReference>
<feature type="compositionally biased region" description="Polar residues" evidence="5">
    <location>
        <begin position="10"/>
        <end position="24"/>
    </location>
</feature>
<dbReference type="EMBL" id="JADGMS010000017">
    <property type="protein sequence ID" value="KAF9663293.1"/>
    <property type="molecule type" value="Genomic_DNA"/>
</dbReference>
<evidence type="ECO:0000313" key="7">
    <source>
        <dbReference type="EMBL" id="KAF9663293.1"/>
    </source>
</evidence>
<reference evidence="7 8" key="1">
    <citation type="submission" date="2020-10" db="EMBL/GenBank/DDBJ databases">
        <title>Plant Genome Project.</title>
        <authorList>
            <person name="Zhang R.-G."/>
        </authorList>
    </citation>
    <scope>NUCLEOTIDE SEQUENCE [LARGE SCALE GENOMIC DNA]</scope>
    <source>
        <strain evidence="7">FAFU-HL-1</strain>
        <tissue evidence="7">Leaf</tissue>
    </source>
</reference>
<dbReference type="SMART" id="SM00336">
    <property type="entry name" value="BBOX"/>
    <property type="match status" value="1"/>
</dbReference>
<evidence type="ECO:0000256" key="2">
    <source>
        <dbReference type="ARBA" id="ARBA00022771"/>
    </source>
</evidence>
<dbReference type="InterPro" id="IPR000315">
    <property type="entry name" value="Znf_B-box"/>
</dbReference>
<evidence type="ECO:0000256" key="1">
    <source>
        <dbReference type="ARBA" id="ARBA00022723"/>
    </source>
</evidence>
<dbReference type="CDD" id="cd19821">
    <property type="entry name" value="Bbox1_BBX-like"/>
    <property type="match status" value="1"/>
</dbReference>
<feature type="region of interest" description="Disordered" evidence="5">
    <location>
        <begin position="1"/>
        <end position="24"/>
    </location>
</feature>